<reference evidence="1 2" key="1">
    <citation type="submission" date="2024-07" db="EMBL/GenBank/DDBJ databases">
        <authorList>
            <person name="Hebao G."/>
        </authorList>
    </citation>
    <scope>NUCLEOTIDE SEQUENCE [LARGE SCALE GENOMIC DNA]</scope>
    <source>
        <strain evidence="1 2">ACCC 02193</strain>
    </source>
</reference>
<proteinExistence type="predicted"/>
<protein>
    <submittedName>
        <fullName evidence="1">Uncharacterized protein</fullName>
    </submittedName>
</protein>
<keyword evidence="2" id="KW-1185">Reference proteome</keyword>
<organism evidence="1 2">
    <name type="scientific">Erwinia aeris</name>
    <dbReference type="NCBI Taxonomy" id="3239803"/>
    <lineage>
        <taxon>Bacteria</taxon>
        <taxon>Pseudomonadati</taxon>
        <taxon>Pseudomonadota</taxon>
        <taxon>Gammaproteobacteria</taxon>
        <taxon>Enterobacterales</taxon>
        <taxon>Erwiniaceae</taxon>
        <taxon>Erwinia</taxon>
    </lineage>
</organism>
<evidence type="ECO:0000313" key="2">
    <source>
        <dbReference type="Proteomes" id="UP001565243"/>
    </source>
</evidence>
<sequence length="77" mass="8711">MEKMTVKYGNLTFPAEYSETQTGGGLDKTLIIAKTEQSTALFSGALQETFNFESERLGEEDYILSDEVPQHFIFTHK</sequence>
<dbReference type="EMBL" id="JBGFFX010000012">
    <property type="protein sequence ID" value="MEY8772434.1"/>
    <property type="molecule type" value="Genomic_DNA"/>
</dbReference>
<dbReference type="Proteomes" id="UP001565243">
    <property type="component" value="Unassembled WGS sequence"/>
</dbReference>
<dbReference type="RefSeq" id="WP_125288333.1">
    <property type="nucleotide sequence ID" value="NZ_JBGFFX010000012.1"/>
</dbReference>
<gene>
    <name evidence="1" type="ORF">AB6T85_18670</name>
</gene>
<comment type="caution">
    <text evidence="1">The sequence shown here is derived from an EMBL/GenBank/DDBJ whole genome shotgun (WGS) entry which is preliminary data.</text>
</comment>
<name>A0ABV4EBW5_9GAMM</name>
<evidence type="ECO:0000313" key="1">
    <source>
        <dbReference type="EMBL" id="MEY8772434.1"/>
    </source>
</evidence>
<accession>A0ABV4EBW5</accession>